<evidence type="ECO:0000313" key="1">
    <source>
        <dbReference type="EMBL" id="CFE38235.1"/>
    </source>
</evidence>
<dbReference type="Proteomes" id="UP000044938">
    <property type="component" value="Unassembled WGS sequence"/>
</dbReference>
<dbReference type="EMBL" id="CNFU01001112">
    <property type="protein sequence ID" value="CKT04142.1"/>
    <property type="molecule type" value="Genomic_DNA"/>
</dbReference>
<dbReference type="EMBL" id="CSAD01000036">
    <property type="protein sequence ID" value="COU83901.1"/>
    <property type="molecule type" value="Genomic_DNA"/>
</dbReference>
<evidence type="ECO:0000313" key="16">
    <source>
        <dbReference type="Proteomes" id="UP000050164"/>
    </source>
</evidence>
<evidence type="ECO:0000313" key="11">
    <source>
        <dbReference type="Proteomes" id="UP000045842"/>
    </source>
</evidence>
<name>A0A655AIX0_MYCTX</name>
<dbReference type="EMBL" id="CGCX01001115">
    <property type="protein sequence ID" value="CFR88972.1"/>
    <property type="molecule type" value="Genomic_DNA"/>
</dbReference>
<evidence type="ECO:0000313" key="4">
    <source>
        <dbReference type="EMBL" id="CKT04142.1"/>
    </source>
</evidence>
<dbReference type="Proteomes" id="UP000039021">
    <property type="component" value="Unassembled WGS sequence"/>
</dbReference>
<reference evidence="8" key="1">
    <citation type="submission" date="2015-03" db="EMBL/GenBank/DDBJ databases">
        <authorList>
            <consortium name="Pathogen Informatics"/>
            <person name="Murphy D."/>
        </authorList>
    </citation>
    <scope>NUCLEOTIDE SEQUENCE</scope>
    <source>
        <strain evidence="8">N09902308</strain>
    </source>
</reference>
<dbReference type="EMBL" id="CSAJ01000073">
    <property type="protein sequence ID" value="COV76174.1"/>
    <property type="molecule type" value="Genomic_DNA"/>
</dbReference>
<gene>
    <name evidence="3" type="ORF">ERS007657_02731</name>
    <name evidence="6" type="ORF">ERS007679_00472</name>
    <name evidence="1" type="ORF">ERS007681_00936</name>
    <name evidence="2" type="ORF">ERS007688_00194</name>
    <name evidence="7" type="ORF">ERS007720_00872</name>
    <name evidence="8" type="ORF">ERS007739_00909</name>
    <name evidence="5" type="ORF">ERS027659_05066</name>
    <name evidence="4" type="ORF">ERS027661_03861</name>
</gene>
<evidence type="ECO:0000313" key="9">
    <source>
        <dbReference type="Proteomes" id="UP000039021"/>
    </source>
</evidence>
<dbReference type="Proteomes" id="UP000049023">
    <property type="component" value="Unassembled WGS sequence"/>
</dbReference>
<dbReference type="Proteomes" id="UP000050164">
    <property type="component" value="Unassembled WGS sequence"/>
</dbReference>
<dbReference type="AlphaFoldDB" id="A0A655AIX0"/>
<reference evidence="9 10" key="2">
    <citation type="submission" date="2015-03" db="EMBL/GenBank/DDBJ databases">
        <authorList>
            <consortium name="Pathogen Informatics"/>
        </authorList>
    </citation>
    <scope>NUCLEOTIDE SEQUENCE [LARGE SCALE GENOMIC DNA]</scope>
    <source>
        <strain evidence="5 16">Bir 185</strain>
        <strain evidence="4 15">Bir 187</strain>
        <strain evidence="3 12">C09601061</strain>
        <strain evidence="6 11">G09801536</strain>
        <strain evidence="1 14">G09901357</strain>
        <strain evidence="2 13">H09601792</strain>
        <strain evidence="7 10">M09401471</strain>
        <strain evidence="9">N09902308</strain>
    </source>
</reference>
<dbReference type="Proteomes" id="UP000046680">
    <property type="component" value="Unassembled WGS sequence"/>
</dbReference>
<dbReference type="Proteomes" id="UP000048289">
    <property type="component" value="Unassembled WGS sequence"/>
</dbReference>
<sequence>MAISGLVARLRDEGTVAGGVLGAGVPLGTISHGPAVLGAPAWKPPHPLSDSITAATKAPARNQTLTRGHPFQQTFEKT</sequence>
<evidence type="ECO:0000313" key="3">
    <source>
        <dbReference type="EMBL" id="CFR88972.1"/>
    </source>
</evidence>
<evidence type="ECO:0000313" key="14">
    <source>
        <dbReference type="Proteomes" id="UP000048289"/>
    </source>
</evidence>
<evidence type="ECO:0000313" key="15">
    <source>
        <dbReference type="Proteomes" id="UP000049023"/>
    </source>
</evidence>
<evidence type="ECO:0000313" key="10">
    <source>
        <dbReference type="Proteomes" id="UP000044938"/>
    </source>
</evidence>
<evidence type="ECO:0000313" key="12">
    <source>
        <dbReference type="Proteomes" id="UP000046680"/>
    </source>
</evidence>
<dbReference type="EMBL" id="CFOE01000080">
    <property type="protein sequence ID" value="CFE38235.1"/>
    <property type="molecule type" value="Genomic_DNA"/>
</dbReference>
<dbReference type="EMBL" id="CSBK01000301">
    <property type="protein sequence ID" value="COX23135.1"/>
    <property type="molecule type" value="Genomic_DNA"/>
</dbReference>
<evidence type="ECO:0000313" key="7">
    <source>
        <dbReference type="EMBL" id="COV76174.1"/>
    </source>
</evidence>
<evidence type="ECO:0000313" key="5">
    <source>
        <dbReference type="EMBL" id="CKU12669.1"/>
    </source>
</evidence>
<evidence type="ECO:0000313" key="6">
    <source>
        <dbReference type="EMBL" id="COU83901.1"/>
    </source>
</evidence>
<dbReference type="Proteomes" id="UP000046947">
    <property type="component" value="Unassembled WGS sequence"/>
</dbReference>
<evidence type="ECO:0000313" key="13">
    <source>
        <dbReference type="Proteomes" id="UP000046947"/>
    </source>
</evidence>
<accession>A0A655AIX0</accession>
<protein>
    <submittedName>
        <fullName evidence="4">Uncharacterized protein</fullName>
    </submittedName>
</protein>
<dbReference type="EMBL" id="CNFT01002283">
    <property type="protein sequence ID" value="CKU12669.1"/>
    <property type="molecule type" value="Genomic_DNA"/>
</dbReference>
<evidence type="ECO:0000313" key="2">
    <source>
        <dbReference type="EMBL" id="CFE46467.1"/>
    </source>
</evidence>
<organism evidence="4 15">
    <name type="scientific">Mycobacterium tuberculosis</name>
    <dbReference type="NCBI Taxonomy" id="1773"/>
    <lineage>
        <taxon>Bacteria</taxon>
        <taxon>Bacillati</taxon>
        <taxon>Actinomycetota</taxon>
        <taxon>Actinomycetes</taxon>
        <taxon>Mycobacteriales</taxon>
        <taxon>Mycobacteriaceae</taxon>
        <taxon>Mycobacterium</taxon>
        <taxon>Mycobacterium tuberculosis complex</taxon>
    </lineage>
</organism>
<dbReference type="Proteomes" id="UP000045842">
    <property type="component" value="Unassembled WGS sequence"/>
</dbReference>
<dbReference type="EMBL" id="CFOH01000015">
    <property type="protein sequence ID" value="CFE46467.1"/>
    <property type="molecule type" value="Genomic_DNA"/>
</dbReference>
<proteinExistence type="predicted"/>
<evidence type="ECO:0000313" key="8">
    <source>
        <dbReference type="EMBL" id="COX23135.1"/>
    </source>
</evidence>